<keyword evidence="14" id="KW-1185">Reference proteome</keyword>
<dbReference type="GO" id="GO:0005576">
    <property type="term" value="C:extracellular region"/>
    <property type="evidence" value="ECO:0007669"/>
    <property type="project" value="UniProtKB-SubCell"/>
</dbReference>
<feature type="signal peptide" evidence="11">
    <location>
        <begin position="1"/>
        <end position="25"/>
    </location>
</feature>
<dbReference type="SUPFAM" id="SSF49384">
    <property type="entry name" value="Carbohydrate-binding domain"/>
    <property type="match status" value="1"/>
</dbReference>
<evidence type="ECO:0000256" key="7">
    <source>
        <dbReference type="ARBA" id="ARBA00023001"/>
    </source>
</evidence>
<evidence type="ECO:0000256" key="4">
    <source>
        <dbReference type="ARBA" id="ARBA00012601"/>
    </source>
</evidence>
<evidence type="ECO:0000256" key="9">
    <source>
        <dbReference type="ARBA" id="ARBA00023295"/>
    </source>
</evidence>
<comment type="caution">
    <text evidence="13">The sequence shown here is derived from an EMBL/GenBank/DDBJ whole genome shotgun (WGS) entry which is preliminary data.</text>
</comment>
<dbReference type="PANTHER" id="PTHR22298">
    <property type="entry name" value="ENDO-1,4-BETA-GLUCANASE"/>
    <property type="match status" value="1"/>
</dbReference>
<evidence type="ECO:0000256" key="2">
    <source>
        <dbReference type="ARBA" id="ARBA00004613"/>
    </source>
</evidence>
<dbReference type="EMBL" id="JAXQNO010000021">
    <property type="protein sequence ID" value="KAK4769215.1"/>
    <property type="molecule type" value="Genomic_DNA"/>
</dbReference>
<keyword evidence="5" id="KW-0964">Secreted</keyword>
<dbReference type="InterPro" id="IPR008965">
    <property type="entry name" value="CBM2/CBM3_carb-bd_dom_sf"/>
</dbReference>
<dbReference type="GO" id="GO:0008810">
    <property type="term" value="F:cellulase activity"/>
    <property type="evidence" value="ECO:0007669"/>
    <property type="project" value="UniProtKB-EC"/>
</dbReference>
<dbReference type="Pfam" id="PF09478">
    <property type="entry name" value="CBM49"/>
    <property type="match status" value="1"/>
</dbReference>
<evidence type="ECO:0000256" key="8">
    <source>
        <dbReference type="ARBA" id="ARBA00023277"/>
    </source>
</evidence>
<comment type="similarity">
    <text evidence="3">Belongs to the glycosyl hydrolase 9 (cellulase E) family.</text>
</comment>
<evidence type="ECO:0000256" key="3">
    <source>
        <dbReference type="ARBA" id="ARBA00007072"/>
    </source>
</evidence>
<reference evidence="13 14" key="1">
    <citation type="journal article" date="2023" name="Hortic Res">
        <title>Pangenome of water caltrop reveals structural variations and asymmetric subgenome divergence after allopolyploidization.</title>
        <authorList>
            <person name="Zhang X."/>
            <person name="Chen Y."/>
            <person name="Wang L."/>
            <person name="Yuan Y."/>
            <person name="Fang M."/>
            <person name="Shi L."/>
            <person name="Lu R."/>
            <person name="Comes H.P."/>
            <person name="Ma Y."/>
            <person name="Chen Y."/>
            <person name="Huang G."/>
            <person name="Zhou Y."/>
            <person name="Zheng Z."/>
            <person name="Qiu Y."/>
        </authorList>
    </citation>
    <scope>NUCLEOTIDE SEQUENCE [LARGE SCALE GENOMIC DNA]</scope>
    <source>
        <strain evidence="13">F231</strain>
    </source>
</reference>
<evidence type="ECO:0000256" key="5">
    <source>
        <dbReference type="ARBA" id="ARBA00022525"/>
    </source>
</evidence>
<sequence>MVNLTISMPPLFLLLTCLAPLLASAGHDYRQALTKSILFFEAQRSGYLPRNQRITWRANSGLNDGKASGLFEFADKYRGKYDSSITVAQKYYQSVSGYNFLMQGRTGKYASTFEKYKQKAEFFMCSCLGKGTRNVQRTPGGLIFRQRWNNLQFVTSASFLMTVYSDYLASSGRSLNCASGIVSPSALLSFAKSQTEPATYNNAPLLGVLARLSAGGGGRLNHLLPEVVPTPKQTVTRPSPASVSSTGQISVQQKLTASWDFKGRTYYRYSALVTNRSTRTVKDLKLSILKLYGSLWGLSKSGDSYTFPAWAQSLPAGKSIEFVYIHSSPQADISVSNYKLD</sequence>
<evidence type="ECO:0000313" key="14">
    <source>
        <dbReference type="Proteomes" id="UP001346149"/>
    </source>
</evidence>
<keyword evidence="8" id="KW-0119">Carbohydrate metabolism</keyword>
<comment type="catalytic activity">
    <reaction evidence="1">
        <text>Endohydrolysis of (1-&gt;4)-beta-D-glucosidic linkages in cellulose, lichenin and cereal beta-D-glucans.</text>
        <dbReference type="EC" id="3.2.1.4"/>
    </reaction>
</comment>
<dbReference type="EC" id="3.2.1.4" evidence="4"/>
<keyword evidence="7" id="KW-0136">Cellulose degradation</keyword>
<dbReference type="Gene3D" id="1.50.10.10">
    <property type="match status" value="2"/>
</dbReference>
<evidence type="ECO:0000256" key="1">
    <source>
        <dbReference type="ARBA" id="ARBA00000966"/>
    </source>
</evidence>
<dbReference type="Proteomes" id="UP001346149">
    <property type="component" value="Unassembled WGS sequence"/>
</dbReference>
<evidence type="ECO:0000259" key="12">
    <source>
        <dbReference type="SMART" id="SM01063"/>
    </source>
</evidence>
<keyword evidence="9" id="KW-0326">Glycosidase</keyword>
<evidence type="ECO:0000256" key="10">
    <source>
        <dbReference type="ARBA" id="ARBA00023326"/>
    </source>
</evidence>
<keyword evidence="11" id="KW-0732">Signal</keyword>
<gene>
    <name evidence="13" type="ORF">SAY86_027365</name>
</gene>
<dbReference type="InterPro" id="IPR012341">
    <property type="entry name" value="6hp_glycosidase-like_sf"/>
</dbReference>
<dbReference type="InterPro" id="IPR008928">
    <property type="entry name" value="6-hairpin_glycosidase_sf"/>
</dbReference>
<dbReference type="GO" id="GO:0030246">
    <property type="term" value="F:carbohydrate binding"/>
    <property type="evidence" value="ECO:0007669"/>
    <property type="project" value="InterPro"/>
</dbReference>
<evidence type="ECO:0000256" key="11">
    <source>
        <dbReference type="SAM" id="SignalP"/>
    </source>
</evidence>
<keyword evidence="6" id="KW-0378">Hydrolase</keyword>
<dbReference type="GO" id="GO:0030245">
    <property type="term" value="P:cellulose catabolic process"/>
    <property type="evidence" value="ECO:0007669"/>
    <property type="project" value="UniProtKB-KW"/>
</dbReference>
<accession>A0AAN7KM71</accession>
<evidence type="ECO:0000256" key="6">
    <source>
        <dbReference type="ARBA" id="ARBA00022801"/>
    </source>
</evidence>
<feature type="domain" description="Carbohydrate binding" evidence="12">
    <location>
        <begin position="249"/>
        <end position="329"/>
    </location>
</feature>
<dbReference type="InterPro" id="IPR001701">
    <property type="entry name" value="Glyco_hydro_9"/>
</dbReference>
<dbReference type="SUPFAM" id="SSF48208">
    <property type="entry name" value="Six-hairpin glycosidases"/>
    <property type="match status" value="1"/>
</dbReference>
<dbReference type="AlphaFoldDB" id="A0AAN7KM71"/>
<organism evidence="13 14">
    <name type="scientific">Trapa natans</name>
    <name type="common">Water chestnut</name>
    <dbReference type="NCBI Taxonomy" id="22666"/>
    <lineage>
        <taxon>Eukaryota</taxon>
        <taxon>Viridiplantae</taxon>
        <taxon>Streptophyta</taxon>
        <taxon>Embryophyta</taxon>
        <taxon>Tracheophyta</taxon>
        <taxon>Spermatophyta</taxon>
        <taxon>Magnoliopsida</taxon>
        <taxon>eudicotyledons</taxon>
        <taxon>Gunneridae</taxon>
        <taxon>Pentapetalae</taxon>
        <taxon>rosids</taxon>
        <taxon>malvids</taxon>
        <taxon>Myrtales</taxon>
        <taxon>Lythraceae</taxon>
        <taxon>Trapa</taxon>
    </lineage>
</organism>
<dbReference type="Pfam" id="PF00759">
    <property type="entry name" value="Glyco_hydro_9"/>
    <property type="match status" value="2"/>
</dbReference>
<proteinExistence type="inferred from homology"/>
<protein>
    <recommendedName>
        <fullName evidence="4">cellulase</fullName>
        <ecNumber evidence="4">3.2.1.4</ecNumber>
    </recommendedName>
</protein>
<dbReference type="SMART" id="SM01063">
    <property type="entry name" value="CBM49"/>
    <property type="match status" value="1"/>
</dbReference>
<keyword evidence="10" id="KW-0624">Polysaccharide degradation</keyword>
<dbReference type="InterPro" id="IPR019028">
    <property type="entry name" value="CBM_49"/>
</dbReference>
<name>A0AAN7KM71_TRANT</name>
<evidence type="ECO:0000313" key="13">
    <source>
        <dbReference type="EMBL" id="KAK4769215.1"/>
    </source>
</evidence>
<feature type="chain" id="PRO_5042891334" description="cellulase" evidence="11">
    <location>
        <begin position="26"/>
        <end position="341"/>
    </location>
</feature>
<comment type="subcellular location">
    <subcellularLocation>
        <location evidence="2">Secreted</location>
    </subcellularLocation>
</comment>